<dbReference type="eggNOG" id="COG1615">
    <property type="taxonomic scope" value="Bacteria"/>
</dbReference>
<keyword evidence="7" id="KW-1185">Reference proteome</keyword>
<feature type="transmembrane region" description="Helical" evidence="5">
    <location>
        <begin position="125"/>
        <end position="145"/>
    </location>
</feature>
<dbReference type="Proteomes" id="UP000010367">
    <property type="component" value="Chromosome"/>
</dbReference>
<dbReference type="AlphaFoldDB" id="K9TDY0"/>
<comment type="similarity">
    <text evidence="5">Belongs to the UPF0182 family.</text>
</comment>
<feature type="transmembrane region" description="Helical" evidence="5">
    <location>
        <begin position="185"/>
        <end position="200"/>
    </location>
</feature>
<dbReference type="GO" id="GO:0005576">
    <property type="term" value="C:extracellular region"/>
    <property type="evidence" value="ECO:0007669"/>
    <property type="project" value="TreeGrafter"/>
</dbReference>
<organism evidence="6 7">
    <name type="scientific">Oscillatoria acuminata PCC 6304</name>
    <dbReference type="NCBI Taxonomy" id="56110"/>
    <lineage>
        <taxon>Bacteria</taxon>
        <taxon>Bacillati</taxon>
        <taxon>Cyanobacteriota</taxon>
        <taxon>Cyanophyceae</taxon>
        <taxon>Oscillatoriophycideae</taxon>
        <taxon>Oscillatoriales</taxon>
        <taxon>Oscillatoriaceae</taxon>
        <taxon>Oscillatoria</taxon>
    </lineage>
</organism>
<feature type="transmembrane region" description="Helical" evidence="5">
    <location>
        <begin position="49"/>
        <end position="73"/>
    </location>
</feature>
<accession>K9TDY0</accession>
<sequence length="1013" mass="115945">MLKGLGKQAFKWIVAGLALWMGIELFAFLSAESLWFDELGYERVFWVRLLTRLVLLALGLAITGGLTFGNLFLANHLKYGKLDLLSRGLTEPPGGRDRWKRNISHPVERINIPTPHSYTALNLEFLLALVILLAVGISTLLVYYAQVVVDYWHPGSWLLLNSPSVPLGFGLKSGQEMLQQMTTDWWQIALLLLFTVVIVLEPRLLYAIAAALSLFFGLVFSGQWAKVLIFFHPTAFNITEPVFNRDMSFYIFNLPIWELLEFWLLGVLFFVLAAVTILYLISGNSISEGKFPGFSDGQLRHLYGLGAALMGAVALRYWLLRYELLYSSKDVIYGAGYTQVNVEVWSYGGLTLLSGALAIFLLYLTLGVRQLERPNFRRLKQSLGFYVAMVAIAGSVLPFAVQRFIVQPNEIERERPYIERSIAFTRQGFDLDRIDVQLFNPENALTFDDILANDLTINNIRLWDTRPLLQTNRQLQQIRLYYKFADADIDRYTLRKTDPESEESITERQQVLISARELDYSAVPTEAQTWVNEHLVYTHGYGFTLSPVNTVGPGGLPDYFVRDIGMERQTVSETVNDGILGTANELIRASIPIGHPRIYYGELTDTEVMAPSNVPELDYPQGDENVYNTYGGTGGVSIGSWWRRLIFAKYLNNWQMLFTDNFTSETKVLFRRNIKDRVRAIAPFLEFDSDPYLVVANTRLYEPGMTPAEQPFPDDDNYLYWIIDAYTISDRYPYSEPTSQEFNYIRNSVKVVVDAYNGKVKLYIADPSDPLVQSWQEIFPKLLQPLDALPVTLRSHIRYPLDFFDVQSERLLTYHMTDPTVFYNREDQWRVPNEIYGTEQQVVEPYYLIMKLPTEVSEEFILLHPFTPMSRNNLIAWMGGRSDGIHYGNLLLYQFPKQQLVYGPEQIEARINQDPVISQQISLWNRQGSRAIQGNLLVIPIERSLLYVEPLYIEAEQNSLPILARVIVAYENRIVMAETLEQALSAIFQGQGEQQPTDPIIRPVEDLTLPPLN</sequence>
<dbReference type="PANTHER" id="PTHR39344:SF1">
    <property type="entry name" value="UPF0182 PROTEIN SLL1060"/>
    <property type="match status" value="1"/>
</dbReference>
<protein>
    <recommendedName>
        <fullName evidence="5">UPF0182 protein Oscil6304_0580</fullName>
    </recommendedName>
</protein>
<feature type="transmembrane region" description="Helical" evidence="5">
    <location>
        <begin position="344"/>
        <end position="364"/>
    </location>
</feature>
<dbReference type="HOGENOM" id="CLU_007733_0_0_3"/>
<dbReference type="KEGG" id="oac:Oscil6304_0580"/>
<dbReference type="STRING" id="56110.Oscil6304_0580"/>
<feature type="transmembrane region" description="Helical" evidence="5">
    <location>
        <begin position="385"/>
        <end position="405"/>
    </location>
</feature>
<dbReference type="Pfam" id="PF03699">
    <property type="entry name" value="UPF0182"/>
    <property type="match status" value="1"/>
</dbReference>
<dbReference type="PATRIC" id="fig|56110.3.peg.696"/>
<evidence type="ECO:0000256" key="4">
    <source>
        <dbReference type="ARBA" id="ARBA00023136"/>
    </source>
</evidence>
<evidence type="ECO:0000256" key="3">
    <source>
        <dbReference type="ARBA" id="ARBA00022989"/>
    </source>
</evidence>
<proteinExistence type="inferred from homology"/>
<keyword evidence="1 5" id="KW-1003">Cell membrane</keyword>
<name>K9TDY0_9CYAN</name>
<dbReference type="EMBL" id="CP003607">
    <property type="protein sequence ID" value="AFY80321.1"/>
    <property type="molecule type" value="Genomic_DNA"/>
</dbReference>
<reference evidence="6 7" key="1">
    <citation type="submission" date="2012-06" db="EMBL/GenBank/DDBJ databases">
        <title>Finished chromosome of genome of Oscillatoria acuminata PCC 6304.</title>
        <authorList>
            <consortium name="US DOE Joint Genome Institute"/>
            <person name="Gugger M."/>
            <person name="Coursin T."/>
            <person name="Rippka R."/>
            <person name="Tandeau De Marsac N."/>
            <person name="Huntemann M."/>
            <person name="Wei C.-L."/>
            <person name="Han J."/>
            <person name="Detter J.C."/>
            <person name="Han C."/>
            <person name="Tapia R."/>
            <person name="Davenport K."/>
            <person name="Daligault H."/>
            <person name="Erkkila T."/>
            <person name="Gu W."/>
            <person name="Munk A.C.C."/>
            <person name="Teshima H."/>
            <person name="Xu Y."/>
            <person name="Chain P."/>
            <person name="Chen A."/>
            <person name="Krypides N."/>
            <person name="Mavromatis K."/>
            <person name="Markowitz V."/>
            <person name="Szeto E."/>
            <person name="Ivanova N."/>
            <person name="Mikhailova N."/>
            <person name="Ovchinnikova G."/>
            <person name="Pagani I."/>
            <person name="Pati A."/>
            <person name="Goodwin L."/>
            <person name="Peters L."/>
            <person name="Pitluck S."/>
            <person name="Woyke T."/>
            <person name="Kerfeld C."/>
        </authorList>
    </citation>
    <scope>NUCLEOTIDE SEQUENCE [LARGE SCALE GENOMIC DNA]</scope>
    <source>
        <strain evidence="6 7">PCC 6304</strain>
    </source>
</reference>
<gene>
    <name evidence="6" type="ORF">Oscil6304_0580</name>
</gene>
<dbReference type="InterPro" id="IPR005372">
    <property type="entry name" value="UPF0182"/>
</dbReference>
<dbReference type="PANTHER" id="PTHR39344">
    <property type="entry name" value="UPF0182 PROTEIN SLL1060"/>
    <property type="match status" value="1"/>
</dbReference>
<keyword evidence="4 5" id="KW-0472">Membrane</keyword>
<feature type="transmembrane region" description="Helical" evidence="5">
    <location>
        <begin position="302"/>
        <end position="319"/>
    </location>
</feature>
<evidence type="ECO:0000313" key="7">
    <source>
        <dbReference type="Proteomes" id="UP000010367"/>
    </source>
</evidence>
<evidence type="ECO:0000256" key="1">
    <source>
        <dbReference type="ARBA" id="ARBA00022475"/>
    </source>
</evidence>
<feature type="transmembrane region" description="Helical" evidence="5">
    <location>
        <begin position="205"/>
        <end position="225"/>
    </location>
</feature>
<keyword evidence="2 5" id="KW-0812">Transmembrane</keyword>
<comment type="subcellular location">
    <subcellularLocation>
        <location evidence="5">Cell membrane</location>
        <topology evidence="5">Multi-pass membrane protein</topology>
    </subcellularLocation>
</comment>
<dbReference type="OrthoDB" id="9763654at2"/>
<evidence type="ECO:0000256" key="2">
    <source>
        <dbReference type="ARBA" id="ARBA00022692"/>
    </source>
</evidence>
<feature type="transmembrane region" description="Helical" evidence="5">
    <location>
        <begin position="12"/>
        <end position="29"/>
    </location>
</feature>
<evidence type="ECO:0000313" key="6">
    <source>
        <dbReference type="EMBL" id="AFY80321.1"/>
    </source>
</evidence>
<keyword evidence="3 5" id="KW-1133">Transmembrane helix</keyword>
<evidence type="ECO:0000256" key="5">
    <source>
        <dbReference type="HAMAP-Rule" id="MF_01600"/>
    </source>
</evidence>
<dbReference type="HAMAP" id="MF_01600">
    <property type="entry name" value="UPF0182"/>
    <property type="match status" value="1"/>
</dbReference>
<dbReference type="GO" id="GO:0005886">
    <property type="term" value="C:plasma membrane"/>
    <property type="evidence" value="ECO:0007669"/>
    <property type="project" value="UniProtKB-SubCell"/>
</dbReference>
<dbReference type="InParanoid" id="K9TDY0"/>
<dbReference type="RefSeq" id="WP_015146971.1">
    <property type="nucleotide sequence ID" value="NC_019693.1"/>
</dbReference>
<dbReference type="NCBIfam" id="NF002707">
    <property type="entry name" value="PRK02509.1"/>
    <property type="match status" value="1"/>
</dbReference>
<feature type="transmembrane region" description="Helical" evidence="5">
    <location>
        <begin position="262"/>
        <end position="281"/>
    </location>
</feature>